<feature type="compositionally biased region" description="Basic and acidic residues" evidence="1">
    <location>
        <begin position="328"/>
        <end position="342"/>
    </location>
</feature>
<evidence type="ECO:0000256" key="2">
    <source>
        <dbReference type="SAM" id="SignalP"/>
    </source>
</evidence>
<dbReference type="RefSeq" id="XP_037160923.1">
    <property type="nucleotide sequence ID" value="XM_037312129.1"/>
</dbReference>
<keyword evidence="2" id="KW-0732">Signal</keyword>
<sequence length="350" mass="38099">MYVWGKPHGFILSVILISIAVAAPSAIPVFKNDDVSAIAPPQPAPSTKALCPDPLLPRIPIMQQLPAGAHVTVAHGWVITARAIASFIIPVQTMAAVLDSFYHDALVQLATSSFENKPHPGSAFGLSIGSVSLALRAVNPGDYLTWEACEVVVASLLHDAQMGFTGQFQSEWYHAESGVLLSFRKPAYRFRSAVCVDTARLFVVAVSRPLTPNFLMNSRVQRSILQLWNLLEFPGFSDTVSQHSKLQVSPPKPNGQTTRSKIITLPVMENEQSSVHFPHTQISTPFTTSPGNTTTWRTRRHAVLTTESALPALSNRQATPLPISSKGAVRDDKEAAVEGDRDAMEDEEME</sequence>
<evidence type="ECO:0000313" key="3">
    <source>
        <dbReference type="EMBL" id="KAF6231491.1"/>
    </source>
</evidence>
<feature type="chain" id="PRO_5034986882" evidence="2">
    <location>
        <begin position="23"/>
        <end position="350"/>
    </location>
</feature>
<keyword evidence="4" id="KW-1185">Reference proteome</keyword>
<evidence type="ECO:0000256" key="1">
    <source>
        <dbReference type="SAM" id="MobiDB-lite"/>
    </source>
</evidence>
<dbReference type="GeneID" id="59291890"/>
<comment type="caution">
    <text evidence="3">The sequence shown here is derived from an EMBL/GenBank/DDBJ whole genome shotgun (WGS) entry which is preliminary data.</text>
</comment>
<evidence type="ECO:0000313" key="4">
    <source>
        <dbReference type="Proteomes" id="UP000578531"/>
    </source>
</evidence>
<reference evidence="3 4" key="1">
    <citation type="journal article" date="2020" name="Genomics">
        <title>Complete, high-quality genomes from long-read metagenomic sequencing of two wolf lichen thalli reveals enigmatic genome architecture.</title>
        <authorList>
            <person name="McKenzie S.K."/>
            <person name="Walston R.F."/>
            <person name="Allen J.L."/>
        </authorList>
    </citation>
    <scope>NUCLEOTIDE SEQUENCE [LARGE SCALE GENOMIC DNA]</scope>
    <source>
        <strain evidence="3">WasteWater2</strain>
    </source>
</reference>
<dbReference type="AlphaFoldDB" id="A0A8H6FMX5"/>
<feature type="region of interest" description="Disordered" evidence="1">
    <location>
        <begin position="307"/>
        <end position="350"/>
    </location>
</feature>
<dbReference type="Proteomes" id="UP000578531">
    <property type="component" value="Unassembled WGS sequence"/>
</dbReference>
<accession>A0A8H6FMX5</accession>
<proteinExistence type="predicted"/>
<organism evidence="3 4">
    <name type="scientific">Letharia columbiana</name>
    <dbReference type="NCBI Taxonomy" id="112416"/>
    <lineage>
        <taxon>Eukaryota</taxon>
        <taxon>Fungi</taxon>
        <taxon>Dikarya</taxon>
        <taxon>Ascomycota</taxon>
        <taxon>Pezizomycotina</taxon>
        <taxon>Lecanoromycetes</taxon>
        <taxon>OSLEUM clade</taxon>
        <taxon>Lecanoromycetidae</taxon>
        <taxon>Lecanorales</taxon>
        <taxon>Lecanorineae</taxon>
        <taxon>Parmeliaceae</taxon>
        <taxon>Letharia</taxon>
    </lineage>
</organism>
<feature type="signal peptide" evidence="2">
    <location>
        <begin position="1"/>
        <end position="22"/>
    </location>
</feature>
<name>A0A8H6FMX5_9LECA</name>
<gene>
    <name evidence="3" type="ORF">HO173_010243</name>
</gene>
<protein>
    <submittedName>
        <fullName evidence="3">Uncharacterized protein</fullName>
    </submittedName>
</protein>
<dbReference type="EMBL" id="JACCJC010000056">
    <property type="protein sequence ID" value="KAF6231491.1"/>
    <property type="molecule type" value="Genomic_DNA"/>
</dbReference>